<feature type="compositionally biased region" description="Acidic residues" evidence="1">
    <location>
        <begin position="1"/>
        <end position="10"/>
    </location>
</feature>
<protein>
    <submittedName>
        <fullName evidence="3">Uncharacterized protein</fullName>
    </submittedName>
</protein>
<dbReference type="Proteomes" id="UP000677228">
    <property type="component" value="Unassembled WGS sequence"/>
</dbReference>
<evidence type="ECO:0000313" key="3">
    <source>
        <dbReference type="EMBL" id="CAF4340282.1"/>
    </source>
</evidence>
<dbReference type="Proteomes" id="UP000682733">
    <property type="component" value="Unassembled WGS sequence"/>
</dbReference>
<organism evidence="3 4">
    <name type="scientific">Didymodactylos carnosus</name>
    <dbReference type="NCBI Taxonomy" id="1234261"/>
    <lineage>
        <taxon>Eukaryota</taxon>
        <taxon>Metazoa</taxon>
        <taxon>Spiralia</taxon>
        <taxon>Gnathifera</taxon>
        <taxon>Rotifera</taxon>
        <taxon>Eurotatoria</taxon>
        <taxon>Bdelloidea</taxon>
        <taxon>Philodinida</taxon>
        <taxon>Philodinidae</taxon>
        <taxon>Didymodactylos</taxon>
    </lineage>
</organism>
<comment type="caution">
    <text evidence="3">The sequence shown here is derived from an EMBL/GenBank/DDBJ whole genome shotgun (WGS) entry which is preliminary data.</text>
</comment>
<proteinExistence type="predicted"/>
<gene>
    <name evidence="2" type="ORF">OVA965_LOCUS39256</name>
    <name evidence="3" type="ORF">TMI583_LOCUS40537</name>
</gene>
<feature type="compositionally biased region" description="Acidic residues" evidence="1">
    <location>
        <begin position="33"/>
        <end position="45"/>
    </location>
</feature>
<sequence length="80" mass="9167">MSFEETDSEESISSRSEVSSLDDDFDSIHLESESSDEEVTDDEVDSNVWNEIKPESDDEFVEDDGLVEEFRESLVRTLLL</sequence>
<feature type="region of interest" description="Disordered" evidence="1">
    <location>
        <begin position="1"/>
        <end position="47"/>
    </location>
</feature>
<dbReference type="EMBL" id="CAJNOK010040298">
    <property type="protein sequence ID" value="CAF1550247.1"/>
    <property type="molecule type" value="Genomic_DNA"/>
</dbReference>
<evidence type="ECO:0000313" key="4">
    <source>
        <dbReference type="Proteomes" id="UP000682733"/>
    </source>
</evidence>
<evidence type="ECO:0000313" key="2">
    <source>
        <dbReference type="EMBL" id="CAF1550247.1"/>
    </source>
</evidence>
<accession>A0A8S2UER6</accession>
<name>A0A8S2UER6_9BILA</name>
<evidence type="ECO:0000256" key="1">
    <source>
        <dbReference type="SAM" id="MobiDB-lite"/>
    </source>
</evidence>
<reference evidence="3" key="1">
    <citation type="submission" date="2021-02" db="EMBL/GenBank/DDBJ databases">
        <authorList>
            <person name="Nowell W R."/>
        </authorList>
    </citation>
    <scope>NUCLEOTIDE SEQUENCE</scope>
</reference>
<dbReference type="AlphaFoldDB" id="A0A8S2UER6"/>
<dbReference type="EMBL" id="CAJOBA010062755">
    <property type="protein sequence ID" value="CAF4340282.1"/>
    <property type="molecule type" value="Genomic_DNA"/>
</dbReference>
<feature type="non-terminal residue" evidence="3">
    <location>
        <position position="1"/>
    </location>
</feature>